<keyword evidence="6" id="KW-0223">Dioxygenase</keyword>
<feature type="domain" description="Homogentisate 1,2-dioxygenase C-terminal" evidence="11">
    <location>
        <begin position="285"/>
        <end position="428"/>
    </location>
</feature>
<evidence type="ECO:0000256" key="7">
    <source>
        <dbReference type="ARBA" id="ARBA00023002"/>
    </source>
</evidence>
<evidence type="ECO:0000256" key="4">
    <source>
        <dbReference type="ARBA" id="ARBA00013127"/>
    </source>
</evidence>
<feature type="non-terminal residue" evidence="13">
    <location>
        <position position="1"/>
    </location>
</feature>
<feature type="non-terminal residue" evidence="13">
    <location>
        <position position="442"/>
    </location>
</feature>
<dbReference type="PANTHER" id="PTHR11056:SF0">
    <property type="entry name" value="HOMOGENTISATE 1,2-DIOXYGENASE"/>
    <property type="match status" value="1"/>
</dbReference>
<comment type="similarity">
    <text evidence="3">Belongs to the homogentisate dioxygenase family.</text>
</comment>
<feature type="binding site" evidence="10">
    <location>
        <position position="346"/>
    </location>
    <ligand>
        <name>homogentisate</name>
        <dbReference type="ChEBI" id="CHEBI:16169"/>
    </ligand>
</feature>
<accession>A0A3E2H2M4</accession>
<dbReference type="InterPro" id="IPR014710">
    <property type="entry name" value="RmlC-like_jellyroll"/>
</dbReference>
<dbReference type="Proteomes" id="UP000258309">
    <property type="component" value="Unassembled WGS sequence"/>
</dbReference>
<dbReference type="InterPro" id="IPR011051">
    <property type="entry name" value="RmlC_Cupin_sf"/>
</dbReference>
<dbReference type="GO" id="GO:0006570">
    <property type="term" value="P:tyrosine metabolic process"/>
    <property type="evidence" value="ECO:0007669"/>
    <property type="project" value="InterPro"/>
</dbReference>
<evidence type="ECO:0000256" key="9">
    <source>
        <dbReference type="PIRSR" id="PIRSR605708-1"/>
    </source>
</evidence>
<keyword evidence="5 10" id="KW-0479">Metal-binding</keyword>
<dbReference type="STRING" id="5539.A0A3E2H2M4"/>
<keyword evidence="7" id="KW-0560">Oxidoreductase</keyword>
<evidence type="ECO:0000313" key="13">
    <source>
        <dbReference type="EMBL" id="RFU27537.1"/>
    </source>
</evidence>
<reference evidence="13 14" key="1">
    <citation type="submission" date="2018-05" db="EMBL/GenBank/DDBJ databases">
        <title>Draft genome sequence of Scytalidium lignicola DSM 105466, a ubiquitous saprotrophic fungus.</title>
        <authorList>
            <person name="Buettner E."/>
            <person name="Gebauer A.M."/>
            <person name="Hofrichter M."/>
            <person name="Liers C."/>
            <person name="Kellner H."/>
        </authorList>
    </citation>
    <scope>NUCLEOTIDE SEQUENCE [LARGE SCALE GENOMIC DNA]</scope>
    <source>
        <strain evidence="13 14">DSM 105466</strain>
    </source>
</reference>
<dbReference type="GO" id="GO:0004411">
    <property type="term" value="F:homogentisate 1,2-dioxygenase activity"/>
    <property type="evidence" value="ECO:0007669"/>
    <property type="project" value="UniProtKB-EC"/>
</dbReference>
<evidence type="ECO:0000256" key="6">
    <source>
        <dbReference type="ARBA" id="ARBA00022964"/>
    </source>
</evidence>
<feature type="binding site" evidence="10">
    <location>
        <position position="381"/>
    </location>
    <ligand>
        <name>Fe cation</name>
        <dbReference type="ChEBI" id="CHEBI:24875"/>
    </ligand>
</feature>
<evidence type="ECO:0000259" key="11">
    <source>
        <dbReference type="Pfam" id="PF04209"/>
    </source>
</evidence>
<dbReference type="Pfam" id="PF04209">
    <property type="entry name" value="HgmA_C"/>
    <property type="match status" value="1"/>
</dbReference>
<protein>
    <recommendedName>
        <fullName evidence="4">homogentisate 1,2-dioxygenase</fullName>
        <ecNumber evidence="4">1.13.11.5</ecNumber>
    </recommendedName>
</protein>
<evidence type="ECO:0000256" key="8">
    <source>
        <dbReference type="ARBA" id="ARBA00023004"/>
    </source>
</evidence>
<dbReference type="GO" id="GO:0046872">
    <property type="term" value="F:metal ion binding"/>
    <property type="evidence" value="ECO:0007669"/>
    <property type="project" value="UniProtKB-KW"/>
</dbReference>
<dbReference type="EMBL" id="NCSJ02000202">
    <property type="protein sequence ID" value="RFU27537.1"/>
    <property type="molecule type" value="Genomic_DNA"/>
</dbReference>
<dbReference type="Pfam" id="PF20510">
    <property type="entry name" value="HgmA_N"/>
    <property type="match status" value="1"/>
</dbReference>
<feature type="binding site" evidence="10">
    <location>
        <position position="381"/>
    </location>
    <ligand>
        <name>homogentisate</name>
        <dbReference type="ChEBI" id="CHEBI:16169"/>
    </ligand>
</feature>
<feature type="domain" description="Homogentisate 1,2-dioxygenase N-terminal" evidence="12">
    <location>
        <begin position="7"/>
        <end position="283"/>
    </location>
</feature>
<dbReference type="AlphaFoldDB" id="A0A3E2H2M4"/>
<dbReference type="UniPathway" id="UPA00139">
    <property type="reaction ID" value="UER00339"/>
</dbReference>
<dbReference type="InterPro" id="IPR046452">
    <property type="entry name" value="HgmA_N"/>
</dbReference>
<dbReference type="InterPro" id="IPR005708">
    <property type="entry name" value="Homogentis_dOase"/>
</dbReference>
<dbReference type="OrthoDB" id="1689029at2759"/>
<proteinExistence type="inferred from homology"/>
<name>A0A3E2H2M4_SCYLI</name>
<comment type="cofactor">
    <cofactor evidence="1 10">
        <name>Fe cation</name>
        <dbReference type="ChEBI" id="CHEBI:24875"/>
    </cofactor>
</comment>
<dbReference type="EC" id="1.13.11.5" evidence="4"/>
<evidence type="ECO:0000256" key="10">
    <source>
        <dbReference type="PIRSR" id="PIRSR605708-2"/>
    </source>
</evidence>
<feature type="active site" description="Proton acceptor" evidence="9">
    <location>
        <position position="296"/>
    </location>
</feature>
<evidence type="ECO:0000256" key="5">
    <source>
        <dbReference type="ARBA" id="ARBA00022723"/>
    </source>
</evidence>
<feature type="binding site" evidence="10">
    <location>
        <position position="340"/>
    </location>
    <ligand>
        <name>Fe cation</name>
        <dbReference type="ChEBI" id="CHEBI:24875"/>
    </ligand>
</feature>
<dbReference type="PANTHER" id="PTHR11056">
    <property type="entry name" value="HOMOGENTISATE 1,2-DIOXYGENASE"/>
    <property type="match status" value="1"/>
</dbReference>
<sequence>MLKSDLFRTEVFPGSIPPVNNHPQNPPLGLRTEKISGTAFVGPRYNNLHTYLYRAGSSFSHSEFKQWNRDLDTANPPAPTVLTPNSYQWPTFAFPDKRDWTSQHLFASNGDPLQKTGVSFWLFNIDQDMKPQTVFASQDGEALIVPQCGVLDIQTELGRLLVRQNEIAVIPRGIRYRVTLPEGKPCRGYVCELYQGHFRLPELGIIGSTGLGHPRDFQIPTASFDGKLTDIQGHGPVAVANSSASKWTIIVRLNTKLWSCAQDSTPFNVAGWHGTLYPYKYDMARFCYLGNISYDHMDPSIYVLLTAPSFGKEPGTAVIDFAPVGPHWQVAETLWVPWYHRNTMQELICPIVNRQDADFSCNKGRKFSPFGAWLNGSMVTHGSNEEEYKAWTEKDLSSPTLLQDEGITVAIFETECPLRLADWAYDSAIKNFKSQLTAVYVE</sequence>
<evidence type="ECO:0000256" key="3">
    <source>
        <dbReference type="ARBA" id="ARBA00007757"/>
    </source>
</evidence>
<keyword evidence="14" id="KW-1185">Reference proteome</keyword>
<comment type="caution">
    <text evidence="13">The sequence shown here is derived from an EMBL/GenBank/DDBJ whole genome shotgun (WGS) entry which is preliminary data.</text>
</comment>
<evidence type="ECO:0000259" key="12">
    <source>
        <dbReference type="Pfam" id="PF20510"/>
    </source>
</evidence>
<dbReference type="GO" id="GO:0006559">
    <property type="term" value="P:L-phenylalanine catabolic process"/>
    <property type="evidence" value="ECO:0007669"/>
    <property type="project" value="UniProtKB-UniPathway"/>
</dbReference>
<gene>
    <name evidence="13" type="ORF">B7463_g8809</name>
</gene>
<evidence type="ECO:0000256" key="2">
    <source>
        <dbReference type="ARBA" id="ARBA00004704"/>
    </source>
</evidence>
<dbReference type="SUPFAM" id="SSF51182">
    <property type="entry name" value="RmlC-like cupins"/>
    <property type="match status" value="1"/>
</dbReference>
<dbReference type="InterPro" id="IPR046451">
    <property type="entry name" value="HgmA_C"/>
</dbReference>
<dbReference type="Gene3D" id="2.60.120.10">
    <property type="entry name" value="Jelly Rolls"/>
    <property type="match status" value="1"/>
</dbReference>
<comment type="pathway">
    <text evidence="2">Amino-acid degradation; L-phenylalanine degradation; acetoacetate and fumarate from L-phenylalanine: step 4/6.</text>
</comment>
<keyword evidence="8 10" id="KW-0408">Iron</keyword>
<evidence type="ECO:0000313" key="14">
    <source>
        <dbReference type="Proteomes" id="UP000258309"/>
    </source>
</evidence>
<dbReference type="GO" id="GO:0005737">
    <property type="term" value="C:cytoplasm"/>
    <property type="evidence" value="ECO:0007669"/>
    <property type="project" value="TreeGrafter"/>
</dbReference>
<organism evidence="13 14">
    <name type="scientific">Scytalidium lignicola</name>
    <name type="common">Hyphomycete</name>
    <dbReference type="NCBI Taxonomy" id="5539"/>
    <lineage>
        <taxon>Eukaryota</taxon>
        <taxon>Fungi</taxon>
        <taxon>Dikarya</taxon>
        <taxon>Ascomycota</taxon>
        <taxon>Pezizomycotina</taxon>
        <taxon>Leotiomycetes</taxon>
        <taxon>Leotiomycetes incertae sedis</taxon>
        <taxon>Scytalidium</taxon>
    </lineage>
</organism>
<evidence type="ECO:0000256" key="1">
    <source>
        <dbReference type="ARBA" id="ARBA00001962"/>
    </source>
</evidence>